<dbReference type="PANTHER" id="PTHR43175:SF3">
    <property type="entry name" value="CARBON DISULFIDE HYDROLASE"/>
    <property type="match status" value="1"/>
</dbReference>
<dbReference type="PANTHER" id="PTHR43175">
    <property type="entry name" value="CARBONIC ANHYDRASE"/>
    <property type="match status" value="1"/>
</dbReference>
<feature type="binding site" evidence="4">
    <location>
        <position position="97"/>
    </location>
    <ligand>
        <name>Zn(2+)</name>
        <dbReference type="ChEBI" id="CHEBI:29105"/>
    </ligand>
</feature>
<protein>
    <submittedName>
        <fullName evidence="5">Carbonic anhydrase</fullName>
    </submittedName>
</protein>
<feature type="binding site" evidence="4">
    <location>
        <position position="100"/>
    </location>
    <ligand>
        <name>Zn(2+)</name>
        <dbReference type="ChEBI" id="CHEBI:29105"/>
    </ligand>
</feature>
<dbReference type="EMBL" id="CP060637">
    <property type="protein sequence ID" value="QNM15681.1"/>
    <property type="molecule type" value="Genomic_DNA"/>
</dbReference>
<evidence type="ECO:0000313" key="5">
    <source>
        <dbReference type="EMBL" id="QNM15681.1"/>
    </source>
</evidence>
<dbReference type="GO" id="GO:0008270">
    <property type="term" value="F:zinc ion binding"/>
    <property type="evidence" value="ECO:0007669"/>
    <property type="project" value="InterPro"/>
</dbReference>
<dbReference type="RefSeq" id="WP_187423044.1">
    <property type="nucleotide sequence ID" value="NZ_CP060637.1"/>
</dbReference>
<feature type="binding site" evidence="4">
    <location>
        <position position="41"/>
    </location>
    <ligand>
        <name>Zn(2+)</name>
        <dbReference type="ChEBI" id="CHEBI:29105"/>
    </ligand>
</feature>
<dbReference type="Proteomes" id="UP000515913">
    <property type="component" value="Chromosome"/>
</dbReference>
<dbReference type="InterPro" id="IPR036874">
    <property type="entry name" value="Carbonic_anhydrase_sf"/>
</dbReference>
<evidence type="ECO:0000256" key="1">
    <source>
        <dbReference type="ARBA" id="ARBA00006217"/>
    </source>
</evidence>
<accession>A0A7G9GXZ9</accession>
<dbReference type="Pfam" id="PF00484">
    <property type="entry name" value="Pro_CA"/>
    <property type="match status" value="1"/>
</dbReference>
<dbReference type="Gene3D" id="3.40.1050.10">
    <property type="entry name" value="Carbonic anhydrase"/>
    <property type="match status" value="1"/>
</dbReference>
<name>A0A7G9GXZ9_9FUSO</name>
<comment type="cofactor">
    <cofactor evidence="4">
        <name>Zn(2+)</name>
        <dbReference type="ChEBI" id="CHEBI:29105"/>
    </cofactor>
    <text evidence="4">Binds 1 zinc ion per subunit.</text>
</comment>
<sequence>MTNNLKEILDFNKEFVKNKEYEKYNTTKYPDKKIAIVACMDTRLTELLPKALNLRNGDAKFIKNAGGVVVHPFGSAMRSLLICIYQFDISEIFIIGHYDCGVSNINTNSIIEKMVKRGIDKNTLDIISNSGIEVKKWLHGFDCVKDSVLGSVQKVKNHPLVPKDVIVHGLIIDPETGKVDVVVDGFKQNNTEESC</sequence>
<dbReference type="SMART" id="SM00947">
    <property type="entry name" value="Pro_CA"/>
    <property type="match status" value="1"/>
</dbReference>
<proteinExistence type="inferred from homology"/>
<keyword evidence="6" id="KW-1185">Reference proteome</keyword>
<evidence type="ECO:0000256" key="4">
    <source>
        <dbReference type="PIRSR" id="PIRSR601765-1"/>
    </source>
</evidence>
<dbReference type="GO" id="GO:0004089">
    <property type="term" value="F:carbonate dehydratase activity"/>
    <property type="evidence" value="ECO:0007669"/>
    <property type="project" value="InterPro"/>
</dbReference>
<evidence type="ECO:0000313" key="6">
    <source>
        <dbReference type="Proteomes" id="UP000515913"/>
    </source>
</evidence>
<organism evidence="5 6">
    <name type="scientific">Fusobacterium hominis</name>
    <dbReference type="NCBI Taxonomy" id="2764326"/>
    <lineage>
        <taxon>Bacteria</taxon>
        <taxon>Fusobacteriati</taxon>
        <taxon>Fusobacteriota</taxon>
        <taxon>Fusobacteriia</taxon>
        <taxon>Fusobacteriales</taxon>
        <taxon>Fusobacteriaceae</taxon>
        <taxon>Fusobacterium</taxon>
    </lineage>
</organism>
<keyword evidence="3 4" id="KW-0862">Zinc</keyword>
<gene>
    <name evidence="5" type="ORF">H9Q81_02240</name>
</gene>
<comment type="similarity">
    <text evidence="1">Belongs to the beta-class carbonic anhydrase family.</text>
</comment>
<dbReference type="KEGG" id="fho:H9Q81_02240"/>
<dbReference type="CDD" id="cd03379">
    <property type="entry name" value="beta_CA_cladeD"/>
    <property type="match status" value="1"/>
</dbReference>
<dbReference type="AlphaFoldDB" id="A0A7G9GXZ9"/>
<evidence type="ECO:0000256" key="2">
    <source>
        <dbReference type="ARBA" id="ARBA00022723"/>
    </source>
</evidence>
<keyword evidence="2 4" id="KW-0479">Metal-binding</keyword>
<dbReference type="SUPFAM" id="SSF53056">
    <property type="entry name" value="beta-carbonic anhydrase, cab"/>
    <property type="match status" value="1"/>
</dbReference>
<reference evidence="5 6" key="1">
    <citation type="submission" date="2020-08" db="EMBL/GenBank/DDBJ databases">
        <authorList>
            <person name="Liu C."/>
            <person name="Sun Q."/>
        </authorList>
    </citation>
    <scope>NUCLEOTIDE SEQUENCE [LARGE SCALE GENOMIC DNA]</scope>
    <source>
        <strain evidence="5 6">NSJ-57</strain>
    </source>
</reference>
<dbReference type="InterPro" id="IPR001765">
    <property type="entry name" value="Carbonic_anhydrase"/>
</dbReference>
<evidence type="ECO:0000256" key="3">
    <source>
        <dbReference type="ARBA" id="ARBA00022833"/>
    </source>
</evidence>
<feature type="binding site" evidence="4">
    <location>
        <position position="39"/>
    </location>
    <ligand>
        <name>Zn(2+)</name>
        <dbReference type="ChEBI" id="CHEBI:29105"/>
    </ligand>
</feature>